<evidence type="ECO:0000256" key="1">
    <source>
        <dbReference type="SAM" id="SignalP"/>
    </source>
</evidence>
<evidence type="ECO:0000313" key="3">
    <source>
        <dbReference type="EMBL" id="PTX73137.1"/>
    </source>
</evidence>
<gene>
    <name evidence="3" type="ORF">C8N31_10845</name>
    <name evidence="2" type="ORF">PM02_14340</name>
</gene>
<dbReference type="Proteomes" id="UP000244092">
    <property type="component" value="Unassembled WGS sequence"/>
</dbReference>
<name>A0A061SNE0_9RHOB</name>
<proteinExistence type="predicted"/>
<dbReference type="OrthoDB" id="7838899at2"/>
<dbReference type="Proteomes" id="UP000027337">
    <property type="component" value="Unassembled WGS sequence"/>
</dbReference>
<protein>
    <submittedName>
        <fullName evidence="2">Uncharacterized protein</fullName>
    </submittedName>
</protein>
<dbReference type="EMBL" id="QBKU01000008">
    <property type="protein sequence ID" value="PTX73137.1"/>
    <property type="molecule type" value="Genomic_DNA"/>
</dbReference>
<evidence type="ECO:0000313" key="2">
    <source>
        <dbReference type="EMBL" id="KAJ02382.1"/>
    </source>
</evidence>
<dbReference type="AlphaFoldDB" id="A0A061SNE0"/>
<feature type="chain" id="PRO_5035983846" evidence="1">
    <location>
        <begin position="19"/>
        <end position="216"/>
    </location>
</feature>
<dbReference type="RefSeq" id="WP_025047647.1">
    <property type="nucleotide sequence ID" value="NZ_CP081109.1"/>
</dbReference>
<comment type="caution">
    <text evidence="2">The sequence shown here is derived from an EMBL/GenBank/DDBJ whole genome shotgun (WGS) entry which is preliminary data.</text>
</comment>
<reference evidence="3 5" key="2">
    <citation type="submission" date="2018-04" db="EMBL/GenBank/DDBJ databases">
        <title>Genomic Encyclopedia of Archaeal and Bacterial Type Strains, Phase II (KMG-II): from individual species to whole genera.</title>
        <authorList>
            <person name="Goeker M."/>
        </authorList>
    </citation>
    <scope>NUCLEOTIDE SEQUENCE [LARGE SCALE GENOMIC DNA]</scope>
    <source>
        <strain evidence="3 5">DSM 12244</strain>
    </source>
</reference>
<keyword evidence="1" id="KW-0732">Signal</keyword>
<feature type="signal peptide" evidence="1">
    <location>
        <begin position="1"/>
        <end position="18"/>
    </location>
</feature>
<accession>A0A061SNE0</accession>
<reference evidence="2 4" key="1">
    <citation type="journal article" date="2014" name="Genome Announc.">
        <title>Draft Genome Sequences of Two Isolates of the Roseobacter Group, Sulfitobacter sp. Strains 3SOLIMAR09 and 1FIGIMAR09, from Harbors of Mallorca Island (Mediterranean Sea).</title>
        <authorList>
            <person name="Mas-Llado M."/>
            <person name="Pina-Villalonga J.M."/>
            <person name="Brunet-Galmes I."/>
            <person name="Nogales B."/>
            <person name="Bosch R."/>
        </authorList>
    </citation>
    <scope>NUCLEOTIDE SEQUENCE [LARGE SCALE GENOMIC DNA]</scope>
    <source>
        <strain evidence="2 4">1FIGIMAR09</strain>
    </source>
</reference>
<dbReference type="eggNOG" id="ENOG5032QUX">
    <property type="taxonomic scope" value="Bacteria"/>
</dbReference>
<keyword evidence="4" id="KW-1185">Reference proteome</keyword>
<dbReference type="STRING" id="83219.PM02_14340"/>
<dbReference type="EMBL" id="JEMU01000012">
    <property type="protein sequence ID" value="KAJ02382.1"/>
    <property type="molecule type" value="Genomic_DNA"/>
</dbReference>
<sequence>MTRLGAIFLALMPHAALACGAPVCLVDPDGLVLPQIITFDDIQAGGGPGFRVDDILPLPGATFGERFAGQIVEDVGTHDQIAGTAFAPLTMMPGDAGQNLSVVRFGGTTVLNGYGAAGYPKREAQGEGAIAVLFDEDQSAFAFDLRGGEAGVALVTFHRRDGTLIGTVPIDPTGEFSVGFIRNRGPDDIAGFIVTNTDPQGLAIDTLRFGKPPNLS</sequence>
<organism evidence="2 4">
    <name type="scientific">Sulfitobacter mediterraneus</name>
    <dbReference type="NCBI Taxonomy" id="83219"/>
    <lineage>
        <taxon>Bacteria</taxon>
        <taxon>Pseudomonadati</taxon>
        <taxon>Pseudomonadota</taxon>
        <taxon>Alphaproteobacteria</taxon>
        <taxon>Rhodobacterales</taxon>
        <taxon>Roseobacteraceae</taxon>
        <taxon>Sulfitobacter</taxon>
    </lineage>
</organism>
<evidence type="ECO:0000313" key="5">
    <source>
        <dbReference type="Proteomes" id="UP000244092"/>
    </source>
</evidence>
<evidence type="ECO:0000313" key="4">
    <source>
        <dbReference type="Proteomes" id="UP000027337"/>
    </source>
</evidence>
<dbReference type="PROSITE" id="PS51257">
    <property type="entry name" value="PROKAR_LIPOPROTEIN"/>
    <property type="match status" value="1"/>
</dbReference>